<gene>
    <name evidence="1" type="ORF">UFOPK3099_02071</name>
</gene>
<dbReference type="EMBL" id="CAFAAV010000184">
    <property type="protein sequence ID" value="CAB4830876.1"/>
    <property type="molecule type" value="Genomic_DNA"/>
</dbReference>
<sequence length="63" mass="6468">MAGLEGVVVAAVLDDGPVGWLLVPWPFDPAPEPAVVVLGRMALVSSVAGVDWVSTLASTDRLP</sequence>
<dbReference type="AlphaFoldDB" id="A0A6J7ADA9"/>
<proteinExistence type="predicted"/>
<reference evidence="1" key="1">
    <citation type="submission" date="2020-05" db="EMBL/GenBank/DDBJ databases">
        <authorList>
            <person name="Chiriac C."/>
            <person name="Salcher M."/>
            <person name="Ghai R."/>
            <person name="Kavagutti S V."/>
        </authorList>
    </citation>
    <scope>NUCLEOTIDE SEQUENCE</scope>
</reference>
<name>A0A6J7ADA9_9ZZZZ</name>
<evidence type="ECO:0000313" key="1">
    <source>
        <dbReference type="EMBL" id="CAB4830876.1"/>
    </source>
</evidence>
<accession>A0A6J7ADA9</accession>
<organism evidence="1">
    <name type="scientific">freshwater metagenome</name>
    <dbReference type="NCBI Taxonomy" id="449393"/>
    <lineage>
        <taxon>unclassified sequences</taxon>
        <taxon>metagenomes</taxon>
        <taxon>ecological metagenomes</taxon>
    </lineage>
</organism>
<protein>
    <submittedName>
        <fullName evidence="1">Unannotated protein</fullName>
    </submittedName>
</protein>